<keyword evidence="2" id="KW-0812">Transmembrane</keyword>
<name>A0AAW8F1P8_9MICO</name>
<evidence type="ECO:0000259" key="3">
    <source>
        <dbReference type="Pfam" id="PF26273"/>
    </source>
</evidence>
<dbReference type="Pfam" id="PF26273">
    <property type="entry name" value="Gly_zipper"/>
    <property type="match status" value="1"/>
</dbReference>
<protein>
    <recommendedName>
        <fullName evidence="3">Glycine zipper-like domain-containing protein</fullName>
    </recommendedName>
</protein>
<reference evidence="4 5" key="1">
    <citation type="submission" date="2023-07" db="EMBL/GenBank/DDBJ databases">
        <title>Comparative genomics of wheat-associated soil bacteria to identify genetic determinants of phenazine resistance.</title>
        <authorList>
            <person name="Mouncey N."/>
        </authorList>
    </citation>
    <scope>NUCLEOTIDE SEQUENCE [LARGE SCALE GENOMIC DNA]</scope>
    <source>
        <strain evidence="4 5">W4I9-1</strain>
    </source>
</reference>
<organism evidence="4 5">
    <name type="scientific">Microbacterium natoriense</name>
    <dbReference type="NCBI Taxonomy" id="284570"/>
    <lineage>
        <taxon>Bacteria</taxon>
        <taxon>Bacillati</taxon>
        <taxon>Actinomycetota</taxon>
        <taxon>Actinomycetes</taxon>
        <taxon>Micrococcales</taxon>
        <taxon>Microbacteriaceae</taxon>
        <taxon>Microbacterium</taxon>
    </lineage>
</organism>
<feature type="transmembrane region" description="Helical" evidence="2">
    <location>
        <begin position="59"/>
        <end position="78"/>
    </location>
</feature>
<keyword evidence="2" id="KW-0472">Membrane</keyword>
<keyword evidence="2" id="KW-1133">Transmembrane helix</keyword>
<gene>
    <name evidence="4" type="ORF">QFZ53_003614</name>
</gene>
<dbReference type="EMBL" id="JAUSXV010000001">
    <property type="protein sequence ID" value="MDQ0649418.1"/>
    <property type="molecule type" value="Genomic_DNA"/>
</dbReference>
<dbReference type="InterPro" id="IPR058598">
    <property type="entry name" value="Gly_zipper-like_dom"/>
</dbReference>
<feature type="domain" description="Glycine zipper-like" evidence="3">
    <location>
        <begin position="34"/>
        <end position="74"/>
    </location>
</feature>
<keyword evidence="5" id="KW-1185">Reference proteome</keyword>
<dbReference type="AlphaFoldDB" id="A0AAW8F1P8"/>
<evidence type="ECO:0000256" key="2">
    <source>
        <dbReference type="SAM" id="Phobius"/>
    </source>
</evidence>
<proteinExistence type="predicted"/>
<feature type="transmembrane region" description="Helical" evidence="2">
    <location>
        <begin position="33"/>
        <end position="53"/>
    </location>
</feature>
<evidence type="ECO:0000256" key="1">
    <source>
        <dbReference type="SAM" id="MobiDB-lite"/>
    </source>
</evidence>
<comment type="caution">
    <text evidence="4">The sequence shown here is derived from an EMBL/GenBank/DDBJ whole genome shotgun (WGS) entry which is preliminary data.</text>
</comment>
<accession>A0AAW8F1P8</accession>
<evidence type="ECO:0000313" key="4">
    <source>
        <dbReference type="EMBL" id="MDQ0649418.1"/>
    </source>
</evidence>
<feature type="compositionally biased region" description="Acidic residues" evidence="1">
    <location>
        <begin position="94"/>
        <end position="104"/>
    </location>
</feature>
<sequence length="104" mass="10562">MIRLAGDTRETFSTYRGGMAHDNPSSGEMMRRVGFGTGLSIGMGVGVALGVALDNMALGIGFGIALGTVVMIAFAVAASRLAQGGREQESDAAPADEPDDRSAG</sequence>
<feature type="region of interest" description="Disordered" evidence="1">
    <location>
        <begin position="83"/>
        <end position="104"/>
    </location>
</feature>
<evidence type="ECO:0000313" key="5">
    <source>
        <dbReference type="Proteomes" id="UP001244427"/>
    </source>
</evidence>
<dbReference type="Proteomes" id="UP001244427">
    <property type="component" value="Unassembled WGS sequence"/>
</dbReference>